<name>A0ABS3JFK3_9BACT</name>
<dbReference type="PANTHER" id="PTHR45339:SF1">
    <property type="entry name" value="HYBRID SIGNAL TRANSDUCTION HISTIDINE KINASE J"/>
    <property type="match status" value="1"/>
</dbReference>
<evidence type="ECO:0000259" key="18">
    <source>
        <dbReference type="PROSITE" id="PS50109"/>
    </source>
</evidence>
<dbReference type="CDD" id="cd00082">
    <property type="entry name" value="HisKA"/>
    <property type="match status" value="1"/>
</dbReference>
<dbReference type="Proteomes" id="UP000664628">
    <property type="component" value="Unassembled WGS sequence"/>
</dbReference>
<dbReference type="InterPro" id="IPR036641">
    <property type="entry name" value="HPT_dom_sf"/>
</dbReference>
<dbReference type="InterPro" id="IPR035965">
    <property type="entry name" value="PAS-like_dom_sf"/>
</dbReference>
<dbReference type="SMART" id="SM00086">
    <property type="entry name" value="PAC"/>
    <property type="match status" value="4"/>
</dbReference>
<dbReference type="InterPro" id="IPR003661">
    <property type="entry name" value="HisK_dim/P_dom"/>
</dbReference>
<keyword evidence="8" id="KW-0547">Nucleotide-binding</keyword>
<dbReference type="SMART" id="SM00448">
    <property type="entry name" value="REC"/>
    <property type="match status" value="1"/>
</dbReference>
<evidence type="ECO:0000259" key="22">
    <source>
        <dbReference type="PROSITE" id="PS50894"/>
    </source>
</evidence>
<proteinExistence type="predicted"/>
<keyword evidence="24" id="KW-1185">Reference proteome</keyword>
<dbReference type="InterPro" id="IPR001610">
    <property type="entry name" value="PAC"/>
</dbReference>
<dbReference type="InterPro" id="IPR004358">
    <property type="entry name" value="Sig_transdc_His_kin-like_C"/>
</dbReference>
<dbReference type="CDD" id="cd16922">
    <property type="entry name" value="HATPase_EvgS-ArcB-TorS-like"/>
    <property type="match status" value="1"/>
</dbReference>
<dbReference type="SMART" id="SM00387">
    <property type="entry name" value="HATPase_c"/>
    <property type="match status" value="1"/>
</dbReference>
<reference evidence="23 24" key="1">
    <citation type="submission" date="2021-03" db="EMBL/GenBank/DDBJ databases">
        <title>Fibrella sp. HMF5405 genome sequencing and assembly.</title>
        <authorList>
            <person name="Kang H."/>
            <person name="Kim H."/>
            <person name="Bae S."/>
            <person name="Joh K."/>
        </authorList>
    </citation>
    <scope>NUCLEOTIDE SEQUENCE [LARGE SCALE GENOMIC DNA]</scope>
    <source>
        <strain evidence="23 24">HMF5405</strain>
    </source>
</reference>
<dbReference type="EMBL" id="JAFMYW010000002">
    <property type="protein sequence ID" value="MBO0948786.1"/>
    <property type="molecule type" value="Genomic_DNA"/>
</dbReference>
<dbReference type="PROSITE" id="PS50894">
    <property type="entry name" value="HPT"/>
    <property type="match status" value="1"/>
</dbReference>
<evidence type="ECO:0000256" key="13">
    <source>
        <dbReference type="ARBA" id="ARBA00023136"/>
    </source>
</evidence>
<sequence>MTTTQPFDVRKTVDQLNLIGLTVEHDGSVSYINPYALRVTAWSIDEVVGRNFFDILVPPADRVVLEQLFREALERGNFPEQREIQLLTRSGSTRNVHLNSFIPSGTGGRTDAFTIIGEDLTSKRRVASALSNTNAQLQDLVDNTSDLIQLITLDGKFIFVNKAWRELLGYGADQIASLTLRDVLHPDYVKSTLDRLQRVQEGEPNPSFETVFRSRDGRTLFLSGSVNCRYDQGKPTAFRCILRDITQKIRAEKAQRLYYSIASWTLNMPNLDDFYQRVHRELGNIIDASNFFIALYDQSKKYLTFPYYVDESFQGNMRFTKKRLGSGLTEYTIEADKPLFLRDTDILRLADEHHIDLYGQQQPKLMLTAPLRIGDEITGIIGVKSYNDPNLYGPRDLELLEFISGQVALAIARKQAEAALNKQTARLNAIFNSSTYLIWSVNKALQLTSFNQNYAELIVQLTNEQPRLFITAEKQGWRGVGDDNQRLLDERYKLAFKGQPQNFEMRFDLAGKESWLELHLNPILLTGGVIEEVSGIARDITNRKGAQLNLERSEEKFRGIFENLQDIYIRVDRHGQITMISPSVFKRSGYTPDEVMGQNALNYFVDPGVIRRALFKLVRTRSVRNFEATLRRKDGSERQFMFNMLLLKDEDGRYSVVAALARDITELKKQSAELVKAKDEAERSLKVKERFLANMSHEIRTPMNGVIGMVDLLNDTVLNDEQRDYVRTIRRSSETLLNILNDILDLSKIEAGKMELHEGPIALGEIFEKLIALFGQQASSKRNKLFYTLSPELPEFVIADQTRLLQILSNLTSNALKFTEDGTVEVAASLVSKRGKFNRIKVEVRDSGIGISAENIGLLFNSFSQVDTSSRKSFGGTGLGLSISKELAALMKGKVGVESTVGMGSTFWFTVELKETAISPTQSPSEAAADMKVTDFFTDYHPVILLVDDNAVNRKVASEILRKSGCIVTTASSGPEAIERVAAGSGQGDNRFDVIFMDIQMPDMDGVETTRFLRDNHTTLLPPIVAMTAYSMREDRERFLSQGLDDYIAKPIRAQGLIAKVSEIIKKTSRNQPAITPPAPSLPAAANSSNSVPATEQRTQPAQTEPEIQPTALSYDPTLLLPYADVPVIDNDILEQLRDIGGAELVESVFEDFVTEATVLVNESVTAFAAGDIATVKSHLHTLKGSAGTVGVARLARIAREAEGKLKVQDTSQLAQELEALEAAFAEFMATPQP</sequence>
<feature type="domain" description="HPt" evidence="22">
    <location>
        <begin position="1142"/>
        <end position="1234"/>
    </location>
</feature>
<feature type="domain" description="Histidine kinase" evidence="18">
    <location>
        <begin position="694"/>
        <end position="915"/>
    </location>
</feature>
<dbReference type="SUPFAM" id="SSF47226">
    <property type="entry name" value="Histidine-containing phosphotransfer domain, HPT domain"/>
    <property type="match status" value="1"/>
</dbReference>
<dbReference type="Pfam" id="PF13185">
    <property type="entry name" value="GAF_2"/>
    <property type="match status" value="1"/>
</dbReference>
<dbReference type="InterPro" id="IPR029016">
    <property type="entry name" value="GAF-like_dom_sf"/>
</dbReference>
<dbReference type="SUPFAM" id="SSF55785">
    <property type="entry name" value="PYP-like sensor domain (PAS domain)"/>
    <property type="match status" value="4"/>
</dbReference>
<dbReference type="CDD" id="cd00130">
    <property type="entry name" value="PAS"/>
    <property type="match status" value="3"/>
</dbReference>
<keyword evidence="13" id="KW-0472">Membrane</keyword>
<dbReference type="EC" id="2.7.13.3" evidence="3"/>
<evidence type="ECO:0000313" key="24">
    <source>
        <dbReference type="Proteomes" id="UP000664628"/>
    </source>
</evidence>
<dbReference type="InterPro" id="IPR008207">
    <property type="entry name" value="Sig_transdc_His_kin_Hpt_dom"/>
</dbReference>
<dbReference type="InterPro" id="IPR013767">
    <property type="entry name" value="PAS_fold"/>
</dbReference>
<feature type="region of interest" description="Disordered" evidence="17">
    <location>
        <begin position="1069"/>
        <end position="1109"/>
    </location>
</feature>
<dbReference type="Gene3D" id="1.10.287.130">
    <property type="match status" value="1"/>
</dbReference>
<evidence type="ECO:0000256" key="5">
    <source>
        <dbReference type="ARBA" id="ARBA00022553"/>
    </source>
</evidence>
<dbReference type="SUPFAM" id="SSF52172">
    <property type="entry name" value="CheY-like"/>
    <property type="match status" value="1"/>
</dbReference>
<dbReference type="Gene3D" id="3.30.565.10">
    <property type="entry name" value="Histidine kinase-like ATPase, C-terminal domain"/>
    <property type="match status" value="1"/>
</dbReference>
<dbReference type="PRINTS" id="PR00344">
    <property type="entry name" value="BCTRLSENSOR"/>
</dbReference>
<comment type="subcellular location">
    <subcellularLocation>
        <location evidence="2">Cell membrane</location>
        <topology evidence="2">Multi-pass membrane protein</topology>
    </subcellularLocation>
</comment>
<feature type="domain" description="PAS" evidence="20">
    <location>
        <begin position="133"/>
        <end position="203"/>
    </location>
</feature>
<dbReference type="InterPro" id="IPR000700">
    <property type="entry name" value="PAS-assoc_C"/>
</dbReference>
<dbReference type="InterPro" id="IPR003018">
    <property type="entry name" value="GAF"/>
</dbReference>
<evidence type="ECO:0000256" key="2">
    <source>
        <dbReference type="ARBA" id="ARBA00004651"/>
    </source>
</evidence>
<evidence type="ECO:0000256" key="7">
    <source>
        <dbReference type="ARBA" id="ARBA00022692"/>
    </source>
</evidence>
<evidence type="ECO:0000256" key="12">
    <source>
        <dbReference type="ARBA" id="ARBA00023012"/>
    </source>
</evidence>
<keyword evidence="10" id="KW-0067">ATP-binding</keyword>
<dbReference type="SMART" id="SM00065">
    <property type="entry name" value="GAF"/>
    <property type="match status" value="1"/>
</dbReference>
<accession>A0ABS3JFK3</accession>
<dbReference type="Pfam" id="PF00989">
    <property type="entry name" value="PAS"/>
    <property type="match status" value="2"/>
</dbReference>
<dbReference type="SUPFAM" id="SSF55874">
    <property type="entry name" value="ATPase domain of HSP90 chaperone/DNA topoisomerase II/histidine kinase"/>
    <property type="match status" value="1"/>
</dbReference>
<gene>
    <name evidence="23" type="ORF">J2I46_09355</name>
</gene>
<dbReference type="Pfam" id="PF00072">
    <property type="entry name" value="Response_reg"/>
    <property type="match status" value="1"/>
</dbReference>
<evidence type="ECO:0000256" key="10">
    <source>
        <dbReference type="ARBA" id="ARBA00022840"/>
    </source>
</evidence>
<feature type="compositionally biased region" description="Low complexity" evidence="17">
    <location>
        <begin position="1082"/>
        <end position="1094"/>
    </location>
</feature>
<dbReference type="RefSeq" id="WP_207328735.1">
    <property type="nucleotide sequence ID" value="NZ_JAFMYW010000002.1"/>
</dbReference>
<dbReference type="PROSITE" id="PS50110">
    <property type="entry name" value="RESPONSE_REGULATORY"/>
    <property type="match status" value="1"/>
</dbReference>
<evidence type="ECO:0000259" key="20">
    <source>
        <dbReference type="PROSITE" id="PS50112"/>
    </source>
</evidence>
<evidence type="ECO:0000256" key="14">
    <source>
        <dbReference type="PROSITE-ProRule" id="PRU00110"/>
    </source>
</evidence>
<dbReference type="NCBIfam" id="TIGR00229">
    <property type="entry name" value="sensory_box"/>
    <property type="match status" value="4"/>
</dbReference>
<dbReference type="Gene3D" id="3.30.450.20">
    <property type="entry name" value="PAS domain"/>
    <property type="match status" value="4"/>
</dbReference>
<dbReference type="SUPFAM" id="SSF47384">
    <property type="entry name" value="Homodimeric domain of signal transducing histidine kinase"/>
    <property type="match status" value="1"/>
</dbReference>
<dbReference type="CDD" id="cd17546">
    <property type="entry name" value="REC_hyHK_CKI1_RcsC-like"/>
    <property type="match status" value="1"/>
</dbReference>
<evidence type="ECO:0000256" key="3">
    <source>
        <dbReference type="ARBA" id="ARBA00012438"/>
    </source>
</evidence>
<dbReference type="PROSITE" id="PS50109">
    <property type="entry name" value="HIS_KIN"/>
    <property type="match status" value="1"/>
</dbReference>
<feature type="domain" description="PAC" evidence="21">
    <location>
        <begin position="624"/>
        <end position="676"/>
    </location>
</feature>
<evidence type="ECO:0000256" key="16">
    <source>
        <dbReference type="SAM" id="Coils"/>
    </source>
</evidence>
<dbReference type="InterPro" id="IPR000014">
    <property type="entry name" value="PAS"/>
</dbReference>
<comment type="caution">
    <text evidence="23">The sequence shown here is derived from an EMBL/GenBank/DDBJ whole genome shotgun (WGS) entry which is preliminary data.</text>
</comment>
<dbReference type="InterPro" id="IPR036890">
    <property type="entry name" value="HATPase_C_sf"/>
</dbReference>
<keyword evidence="4" id="KW-1003">Cell membrane</keyword>
<dbReference type="Pfam" id="PF00512">
    <property type="entry name" value="HisKA"/>
    <property type="match status" value="1"/>
</dbReference>
<evidence type="ECO:0000313" key="23">
    <source>
        <dbReference type="EMBL" id="MBO0948786.1"/>
    </source>
</evidence>
<dbReference type="SUPFAM" id="SSF55781">
    <property type="entry name" value="GAF domain-like"/>
    <property type="match status" value="1"/>
</dbReference>
<dbReference type="PANTHER" id="PTHR45339">
    <property type="entry name" value="HYBRID SIGNAL TRANSDUCTION HISTIDINE KINASE J"/>
    <property type="match status" value="1"/>
</dbReference>
<dbReference type="Pfam" id="PF13426">
    <property type="entry name" value="PAS_9"/>
    <property type="match status" value="1"/>
</dbReference>
<dbReference type="Pfam" id="PF02518">
    <property type="entry name" value="HATPase_c"/>
    <property type="match status" value="1"/>
</dbReference>
<protein>
    <recommendedName>
        <fullName evidence="3">histidine kinase</fullName>
        <ecNumber evidence="3">2.7.13.3</ecNumber>
    </recommendedName>
</protein>
<keyword evidence="12" id="KW-0902">Two-component regulatory system</keyword>
<keyword evidence="16" id="KW-0175">Coiled coil</keyword>
<dbReference type="Pfam" id="PF01627">
    <property type="entry name" value="Hpt"/>
    <property type="match status" value="1"/>
</dbReference>
<dbReference type="InterPro" id="IPR003594">
    <property type="entry name" value="HATPase_dom"/>
</dbReference>
<dbReference type="CDD" id="cd00088">
    <property type="entry name" value="HPT"/>
    <property type="match status" value="1"/>
</dbReference>
<evidence type="ECO:0000256" key="11">
    <source>
        <dbReference type="ARBA" id="ARBA00022989"/>
    </source>
</evidence>
<keyword evidence="7" id="KW-0812">Transmembrane</keyword>
<feature type="domain" description="PAC" evidence="21">
    <location>
        <begin position="499"/>
        <end position="552"/>
    </location>
</feature>
<dbReference type="Gene3D" id="3.40.50.2300">
    <property type="match status" value="1"/>
</dbReference>
<feature type="modified residue" description="4-aspartylphosphate" evidence="15">
    <location>
        <position position="998"/>
    </location>
</feature>
<feature type="coiled-coil region" evidence="16">
    <location>
        <begin position="657"/>
        <end position="684"/>
    </location>
</feature>
<feature type="domain" description="PAS" evidence="20">
    <location>
        <begin position="5"/>
        <end position="76"/>
    </location>
</feature>
<dbReference type="InterPro" id="IPR011006">
    <property type="entry name" value="CheY-like_superfamily"/>
</dbReference>
<dbReference type="InterPro" id="IPR005467">
    <property type="entry name" value="His_kinase_dom"/>
</dbReference>
<evidence type="ECO:0000256" key="15">
    <source>
        <dbReference type="PROSITE-ProRule" id="PRU00169"/>
    </source>
</evidence>
<dbReference type="SMART" id="SM00388">
    <property type="entry name" value="HisKA"/>
    <property type="match status" value="1"/>
</dbReference>
<dbReference type="InterPro" id="IPR036097">
    <property type="entry name" value="HisK_dim/P_sf"/>
</dbReference>
<evidence type="ECO:0000256" key="8">
    <source>
        <dbReference type="ARBA" id="ARBA00022741"/>
    </source>
</evidence>
<evidence type="ECO:0000256" key="1">
    <source>
        <dbReference type="ARBA" id="ARBA00000085"/>
    </source>
</evidence>
<keyword evidence="9" id="KW-0418">Kinase</keyword>
<feature type="domain" description="PAC" evidence="21">
    <location>
        <begin position="80"/>
        <end position="132"/>
    </location>
</feature>
<dbReference type="Gene3D" id="1.20.120.160">
    <property type="entry name" value="HPT domain"/>
    <property type="match status" value="1"/>
</dbReference>
<evidence type="ECO:0000256" key="6">
    <source>
        <dbReference type="ARBA" id="ARBA00022679"/>
    </source>
</evidence>
<dbReference type="Gene3D" id="3.30.450.40">
    <property type="match status" value="1"/>
</dbReference>
<evidence type="ECO:0000256" key="4">
    <source>
        <dbReference type="ARBA" id="ARBA00022475"/>
    </source>
</evidence>
<dbReference type="PROSITE" id="PS50113">
    <property type="entry name" value="PAC"/>
    <property type="match status" value="3"/>
</dbReference>
<feature type="domain" description="Response regulatory" evidence="19">
    <location>
        <begin position="943"/>
        <end position="1065"/>
    </location>
</feature>
<evidence type="ECO:0000259" key="21">
    <source>
        <dbReference type="PROSITE" id="PS50113"/>
    </source>
</evidence>
<organism evidence="23 24">
    <name type="scientific">Fibrella forsythiae</name>
    <dbReference type="NCBI Taxonomy" id="2817061"/>
    <lineage>
        <taxon>Bacteria</taxon>
        <taxon>Pseudomonadati</taxon>
        <taxon>Bacteroidota</taxon>
        <taxon>Cytophagia</taxon>
        <taxon>Cytophagales</taxon>
        <taxon>Spirosomataceae</taxon>
        <taxon>Fibrella</taxon>
    </lineage>
</organism>
<keyword evidence="5 15" id="KW-0597">Phosphoprotein</keyword>
<evidence type="ECO:0000256" key="9">
    <source>
        <dbReference type="ARBA" id="ARBA00022777"/>
    </source>
</evidence>
<keyword evidence="11" id="KW-1133">Transmembrane helix</keyword>
<evidence type="ECO:0000256" key="17">
    <source>
        <dbReference type="SAM" id="MobiDB-lite"/>
    </source>
</evidence>
<dbReference type="PROSITE" id="PS50112">
    <property type="entry name" value="PAS"/>
    <property type="match status" value="3"/>
</dbReference>
<evidence type="ECO:0000259" key="19">
    <source>
        <dbReference type="PROSITE" id="PS50110"/>
    </source>
</evidence>
<comment type="catalytic activity">
    <reaction evidence="1">
        <text>ATP + protein L-histidine = ADP + protein N-phospho-L-histidine.</text>
        <dbReference type="EC" id="2.7.13.3"/>
    </reaction>
</comment>
<feature type="modified residue" description="Phosphohistidine" evidence="14">
    <location>
        <position position="1181"/>
    </location>
</feature>
<feature type="domain" description="PAS" evidence="20">
    <location>
        <begin position="553"/>
        <end position="607"/>
    </location>
</feature>
<dbReference type="SMART" id="SM00091">
    <property type="entry name" value="PAS"/>
    <property type="match status" value="4"/>
</dbReference>
<dbReference type="InterPro" id="IPR001789">
    <property type="entry name" value="Sig_transdc_resp-reg_receiver"/>
</dbReference>
<keyword evidence="6" id="KW-0808">Transferase</keyword>